<comment type="caution">
    <text evidence="2">The sequence shown here is derived from an EMBL/GenBank/DDBJ whole genome shotgun (WGS) entry which is preliminary data.</text>
</comment>
<evidence type="ECO:0000313" key="1">
    <source>
        <dbReference type="EMBL" id="GIM82862.1"/>
    </source>
</evidence>
<evidence type="ECO:0008006" key="5">
    <source>
        <dbReference type="Google" id="ProtNLM"/>
    </source>
</evidence>
<evidence type="ECO:0000313" key="2">
    <source>
        <dbReference type="EMBL" id="TQL35947.1"/>
    </source>
</evidence>
<dbReference type="Proteomes" id="UP000315983">
    <property type="component" value="Unassembled WGS sequence"/>
</dbReference>
<dbReference type="AlphaFoldDB" id="A0A542XJF0"/>
<sequence length="56" mass="6166">MAKKSAYYVVATENNSGRKCMWAADARDLADAERIKDSVEKTGGYPKGSTARIVKR</sequence>
<dbReference type="EMBL" id="VFOL01000001">
    <property type="protein sequence ID" value="TQL35947.1"/>
    <property type="molecule type" value="Genomic_DNA"/>
</dbReference>
<dbReference type="EMBL" id="BOQM01000006">
    <property type="protein sequence ID" value="GIM82862.1"/>
    <property type="molecule type" value="Genomic_DNA"/>
</dbReference>
<gene>
    <name evidence="2" type="ORF">FB564_1018</name>
    <name evidence="1" type="ORF">Sar04_09340</name>
</gene>
<reference evidence="2 3" key="1">
    <citation type="submission" date="2019-06" db="EMBL/GenBank/DDBJ databases">
        <title>Sequencing the genomes of 1000 actinobacteria strains.</title>
        <authorList>
            <person name="Klenk H.-P."/>
        </authorList>
    </citation>
    <scope>NUCLEOTIDE SEQUENCE [LARGE SCALE GENOMIC DNA]</scope>
    <source>
        <strain evidence="2 3">DSM 44819</strain>
    </source>
</reference>
<protein>
    <recommendedName>
        <fullName evidence="5">DUF1508 domain-containing protein</fullName>
    </recommendedName>
</protein>
<evidence type="ECO:0000313" key="4">
    <source>
        <dbReference type="Proteomes" id="UP000677457"/>
    </source>
</evidence>
<dbReference type="RefSeq" id="WP_170201893.1">
    <property type="nucleotide sequence ID" value="NZ_BOQM01000006.1"/>
</dbReference>
<dbReference type="Proteomes" id="UP000677457">
    <property type="component" value="Unassembled WGS sequence"/>
</dbReference>
<dbReference type="GeneID" id="93774212"/>
<proteinExistence type="predicted"/>
<evidence type="ECO:0000313" key="3">
    <source>
        <dbReference type="Proteomes" id="UP000315983"/>
    </source>
</evidence>
<keyword evidence="4" id="KW-1185">Reference proteome</keyword>
<reference evidence="1 4" key="2">
    <citation type="submission" date="2021-03" db="EMBL/GenBank/DDBJ databases">
        <title>Whole genome shotgun sequence of Salinispora arenicola NBRC 105043.</title>
        <authorList>
            <person name="Komaki H."/>
            <person name="Tamura T."/>
        </authorList>
    </citation>
    <scope>NUCLEOTIDE SEQUENCE [LARGE SCALE GENOMIC DNA]</scope>
    <source>
        <strain evidence="1 4">NBRC 105043</strain>
    </source>
</reference>
<organism evidence="2 3">
    <name type="scientific">Salinispora arenicola</name>
    <dbReference type="NCBI Taxonomy" id="168697"/>
    <lineage>
        <taxon>Bacteria</taxon>
        <taxon>Bacillati</taxon>
        <taxon>Actinomycetota</taxon>
        <taxon>Actinomycetes</taxon>
        <taxon>Micromonosporales</taxon>
        <taxon>Micromonosporaceae</taxon>
        <taxon>Salinispora</taxon>
    </lineage>
</organism>
<accession>A0A542XJF0</accession>
<name>A0A542XJF0_SALAC</name>